<accession>A0A5E5P1F5</accession>
<organism evidence="2 3">
    <name type="scientific">Pandoraea apista</name>
    <dbReference type="NCBI Taxonomy" id="93218"/>
    <lineage>
        <taxon>Bacteria</taxon>
        <taxon>Pseudomonadati</taxon>
        <taxon>Pseudomonadota</taxon>
        <taxon>Betaproteobacteria</taxon>
        <taxon>Burkholderiales</taxon>
        <taxon>Burkholderiaceae</taxon>
        <taxon>Pandoraea</taxon>
    </lineage>
</organism>
<gene>
    <name evidence="2" type="ORF">PAP18089_01368</name>
</gene>
<dbReference type="PANTHER" id="PTHR37292:SF2">
    <property type="entry name" value="DUF262 DOMAIN-CONTAINING PROTEIN"/>
    <property type="match status" value="1"/>
</dbReference>
<dbReference type="Pfam" id="PF03235">
    <property type="entry name" value="GmrSD_N"/>
    <property type="match status" value="1"/>
</dbReference>
<feature type="domain" description="GmrSD restriction endonucleases N-terminal" evidence="1">
    <location>
        <begin position="16"/>
        <end position="246"/>
    </location>
</feature>
<evidence type="ECO:0000313" key="3">
    <source>
        <dbReference type="Proteomes" id="UP000364291"/>
    </source>
</evidence>
<reference evidence="2 3" key="1">
    <citation type="submission" date="2019-08" db="EMBL/GenBank/DDBJ databases">
        <authorList>
            <person name="Peeters C."/>
        </authorList>
    </citation>
    <scope>NUCLEOTIDE SEQUENCE [LARGE SCALE GENOMIC DNA]</scope>
    <source>
        <strain evidence="2 3">LMG 18089</strain>
    </source>
</reference>
<dbReference type="RefSeq" id="WP_150728544.1">
    <property type="nucleotide sequence ID" value="NZ_CABPSX010000002.1"/>
</dbReference>
<protein>
    <recommendedName>
        <fullName evidence="1">GmrSD restriction endonucleases N-terminal domain-containing protein</fullName>
    </recommendedName>
</protein>
<sequence length="616" mass="69953">MSNYQDRIKPVDFGIQTYLGNIQAGSYQIPTFQRDVVWERGNVKLLWDSVYKFYPLGSILVWRTPLPLHSHRSIGGHVLTEPLNAAEYRYILDGQQRTTSLYTSIYGGTIEGQSTDPSVYVDLSIALKGPTDDESYRERFLFWDEIDDKDGALIRNKGRQMRYTQGLIVSLRDIVFDFGKLDSKLSNLPYDAPERQRLRQMQSILANYRLSFIELHGIEVSEVCQIFERVNQAGRPLNIFDIVVAKTYRVANPEAGITGFYLRDLIQGFRTSLGTSNYALLDDWTFLQLVAVCVRIHQQKVHGRATVLNITDKYLNELKAEDIEAVWERAQAAIRKTLGFLDNTLDLNGPNLIPYRYVYMTLTGYFFDNPAPSLDLAQRYFWFSSFHQSDLLSNTTGLWEHVDQLRDGDGSKVFSKGFTLDRNALRLTQYSTRGGRARALLAFYAHHHPRDWGQGHGPVLNAVYYTLTDRPNLHHIFPSDFVAKSNLDHKDLSDSLLNIAYLPQLTNLQISNKNPLDYLGSYVGLSTWAREAFLGVLKSHLVPTEIVEWQETLTELPPDALVRFIEARLDLVLEALEKKLDGITTKIYDSAPPLLAKGPVTPVAAPNMDDAASAEA</sequence>
<dbReference type="OrthoDB" id="9798761at2"/>
<evidence type="ECO:0000259" key="1">
    <source>
        <dbReference type="Pfam" id="PF03235"/>
    </source>
</evidence>
<evidence type="ECO:0000313" key="2">
    <source>
        <dbReference type="EMBL" id="VVG70408.1"/>
    </source>
</evidence>
<proteinExistence type="predicted"/>
<dbReference type="Proteomes" id="UP000364291">
    <property type="component" value="Unassembled WGS sequence"/>
</dbReference>
<name>A0A5E5P1F5_9BURK</name>
<dbReference type="EMBL" id="CABPSX010000002">
    <property type="protein sequence ID" value="VVG70408.1"/>
    <property type="molecule type" value="Genomic_DNA"/>
</dbReference>
<dbReference type="PANTHER" id="PTHR37292">
    <property type="entry name" value="VNG6097C"/>
    <property type="match status" value="1"/>
</dbReference>
<dbReference type="InterPro" id="IPR004919">
    <property type="entry name" value="GmrSD_N"/>
</dbReference>
<dbReference type="AlphaFoldDB" id="A0A5E5P1F5"/>